<feature type="transmembrane region" description="Helical" evidence="7">
    <location>
        <begin position="218"/>
        <end position="241"/>
    </location>
</feature>
<dbReference type="PRINTS" id="PR00953">
    <property type="entry name" value="TYPE3IMRPROT"/>
</dbReference>
<evidence type="ECO:0000313" key="9">
    <source>
        <dbReference type="Proteomes" id="UP001174932"/>
    </source>
</evidence>
<accession>A0ABT8YS58</accession>
<evidence type="ECO:0000313" key="8">
    <source>
        <dbReference type="EMBL" id="MDO6966467.1"/>
    </source>
</evidence>
<feature type="transmembrane region" description="Helical" evidence="7">
    <location>
        <begin position="47"/>
        <end position="65"/>
    </location>
</feature>
<evidence type="ECO:0000256" key="1">
    <source>
        <dbReference type="ARBA" id="ARBA00004651"/>
    </source>
</evidence>
<protein>
    <submittedName>
        <fullName evidence="8">Type III secretion system export apparatus subunit SctT</fullName>
    </submittedName>
</protein>
<dbReference type="RefSeq" id="WP_304378395.1">
    <property type="nucleotide sequence ID" value="NZ_JAUOZU010000018.1"/>
</dbReference>
<dbReference type="NCBIfam" id="TIGR01401">
    <property type="entry name" value="fliR_like_III"/>
    <property type="match status" value="1"/>
</dbReference>
<evidence type="ECO:0000256" key="6">
    <source>
        <dbReference type="ARBA" id="ARBA00023136"/>
    </source>
</evidence>
<dbReference type="PANTHER" id="PTHR30065:SF1">
    <property type="entry name" value="SURFACE PRESENTATION OF ANTIGENS PROTEIN SPAR"/>
    <property type="match status" value="1"/>
</dbReference>
<evidence type="ECO:0000256" key="5">
    <source>
        <dbReference type="ARBA" id="ARBA00022989"/>
    </source>
</evidence>
<feature type="transmembrane region" description="Helical" evidence="7">
    <location>
        <begin position="138"/>
        <end position="156"/>
    </location>
</feature>
<name>A0ABT8YS58_9HYPH</name>
<keyword evidence="4 7" id="KW-0812">Transmembrane</keyword>
<keyword evidence="6 7" id="KW-0472">Membrane</keyword>
<evidence type="ECO:0000256" key="7">
    <source>
        <dbReference type="RuleBase" id="RU362072"/>
    </source>
</evidence>
<keyword evidence="9" id="KW-1185">Reference proteome</keyword>
<reference evidence="8" key="2">
    <citation type="submission" date="2023-07" db="EMBL/GenBank/DDBJ databases">
        <authorList>
            <person name="Shen H."/>
        </authorList>
    </citation>
    <scope>NUCLEOTIDE SEQUENCE</scope>
    <source>
        <strain evidence="8">TNR-22</strain>
    </source>
</reference>
<dbReference type="Proteomes" id="UP001174932">
    <property type="component" value="Unassembled WGS sequence"/>
</dbReference>
<keyword evidence="5 7" id="KW-1133">Transmembrane helix</keyword>
<feature type="transmembrane region" description="Helical" evidence="7">
    <location>
        <begin position="189"/>
        <end position="212"/>
    </location>
</feature>
<dbReference type="InterPro" id="IPR006304">
    <property type="entry name" value="T3SS_SpaR/YscT"/>
</dbReference>
<dbReference type="Pfam" id="PF01311">
    <property type="entry name" value="Bac_export_1"/>
    <property type="match status" value="1"/>
</dbReference>
<evidence type="ECO:0000256" key="2">
    <source>
        <dbReference type="ARBA" id="ARBA00009772"/>
    </source>
</evidence>
<comment type="caution">
    <text evidence="8">The sequence shown here is derived from an EMBL/GenBank/DDBJ whole genome shotgun (WGS) entry which is preliminary data.</text>
</comment>
<evidence type="ECO:0000256" key="4">
    <source>
        <dbReference type="ARBA" id="ARBA00022692"/>
    </source>
</evidence>
<feature type="transmembrane region" description="Helical" evidence="7">
    <location>
        <begin position="72"/>
        <end position="98"/>
    </location>
</feature>
<evidence type="ECO:0000256" key="3">
    <source>
        <dbReference type="ARBA" id="ARBA00022475"/>
    </source>
</evidence>
<comment type="similarity">
    <text evidence="2 7">Belongs to the FliR/MopE/SpaR family.</text>
</comment>
<proteinExistence type="inferred from homology"/>
<reference evidence="8" key="1">
    <citation type="journal article" date="2015" name="Int. J. Syst. Evol. Microbiol.">
        <title>Rhizobium alvei sp. nov., isolated from a freshwater river.</title>
        <authorList>
            <person name="Sheu S.Y."/>
            <person name="Huang H.W."/>
            <person name="Young C.C."/>
            <person name="Chen W.M."/>
        </authorList>
    </citation>
    <scope>NUCLEOTIDE SEQUENCE</scope>
    <source>
        <strain evidence="8">TNR-22</strain>
    </source>
</reference>
<dbReference type="EMBL" id="JAUOZU010000018">
    <property type="protein sequence ID" value="MDO6966467.1"/>
    <property type="molecule type" value="Genomic_DNA"/>
</dbReference>
<dbReference type="InterPro" id="IPR002010">
    <property type="entry name" value="T3SS_IM_R"/>
</dbReference>
<organism evidence="8 9">
    <name type="scientific">Rhizobium alvei</name>
    <dbReference type="NCBI Taxonomy" id="1132659"/>
    <lineage>
        <taxon>Bacteria</taxon>
        <taxon>Pseudomonadati</taxon>
        <taxon>Pseudomonadota</taxon>
        <taxon>Alphaproteobacteria</taxon>
        <taxon>Hyphomicrobiales</taxon>
        <taxon>Rhizobiaceae</taxon>
        <taxon>Rhizobium/Agrobacterium group</taxon>
        <taxon>Rhizobium</taxon>
    </lineage>
</organism>
<dbReference type="PANTHER" id="PTHR30065">
    <property type="entry name" value="FLAGELLAR BIOSYNTHETIC PROTEIN FLIR"/>
    <property type="match status" value="1"/>
</dbReference>
<comment type="subcellular location">
    <subcellularLocation>
        <location evidence="1 7">Cell membrane</location>
        <topology evidence="1 7">Multi-pass membrane protein</topology>
    </subcellularLocation>
</comment>
<sequence>MGELILSVINEYKPYLLALLLSLARPHAFFSASQVLAPSAVPRMARNAAILTIVVPIVPVNIAYAQIIEPSLWTYVMLFAKEYALGFLMGYGVAWLFWAVQTAGDFIDNQRGAAIASSIDPLQGHEASPLGNLFSQAFVTYFFSMGGFLLVVKLLYSSFSAWPVMRGLPLLSPELPALALQIMDSGMRLMFVLAAPVIAIMFLAEFSLAIVSRFAPQLQVFILAMPIKSALALMILIFYCVTMFEVAYRNSSSFEPYIRKLYAIMNAGDEAARTITWPTVPTVPPAGDRAP</sequence>
<keyword evidence="3 7" id="KW-1003">Cell membrane</keyword>
<gene>
    <name evidence="8" type="primary">sctT</name>
    <name evidence="8" type="ORF">Q4481_21140</name>
</gene>